<gene>
    <name evidence="2" type="ORF">EDC35_108116</name>
</gene>
<keyword evidence="1" id="KW-0472">Membrane</keyword>
<dbReference type="Proteomes" id="UP000295717">
    <property type="component" value="Unassembled WGS sequence"/>
</dbReference>
<dbReference type="Pfam" id="PF04976">
    <property type="entry name" value="DmsC"/>
    <property type="match status" value="1"/>
</dbReference>
<dbReference type="PANTHER" id="PTHR38095">
    <property type="entry name" value="ANAEROBIC DIMETHYL SULFOXIDE REDUCTASE CHAIN YNFH"/>
    <property type="match status" value="1"/>
</dbReference>
<feature type="transmembrane region" description="Helical" evidence="1">
    <location>
        <begin position="162"/>
        <end position="182"/>
    </location>
</feature>
<evidence type="ECO:0000313" key="3">
    <source>
        <dbReference type="Proteomes" id="UP000295717"/>
    </source>
</evidence>
<feature type="transmembrane region" description="Helical" evidence="1">
    <location>
        <begin position="265"/>
        <end position="284"/>
    </location>
</feature>
<sequence length="325" mass="35335">MHPAFSVIFLTTLIGAGQGLFLAMVTGQIYATAGFLPAQESRFQAVGSLLALLLLVAGLAASFFHLGRPERAWRAAAMWRTSWLSREVIVLPIVMVLVFAYGAAHWLGWTRPLFQVGRSLPVDVTLLLALLGTLASLALFLCTAMIYAGVRFLQEWQTPLTVSNFILLGAASGFMLAAAYSAWVGNPLVTFFGTWAVILTLAGLASRMAHLSRNALITHRSTTQTAIGIRHAVVAQKTQGATGGSFNTREFFHGRSIQAIDRVRIVFLVLVFALPILLIGLAYVTGSSSLPILAFATQFFGLLAERWSFFAEARHPQNLYYQSVA</sequence>
<dbReference type="InterPro" id="IPR007059">
    <property type="entry name" value="DmsC"/>
</dbReference>
<feature type="transmembrane region" description="Helical" evidence="1">
    <location>
        <begin position="127"/>
        <end position="150"/>
    </location>
</feature>
<dbReference type="GO" id="GO:0009389">
    <property type="term" value="F:dimethyl sulfoxide reductase activity"/>
    <property type="evidence" value="ECO:0007669"/>
    <property type="project" value="TreeGrafter"/>
</dbReference>
<evidence type="ECO:0000256" key="1">
    <source>
        <dbReference type="SAM" id="Phobius"/>
    </source>
</evidence>
<organism evidence="2 3">
    <name type="scientific">Thiobaca trueperi</name>
    <dbReference type="NCBI Taxonomy" id="127458"/>
    <lineage>
        <taxon>Bacteria</taxon>
        <taxon>Pseudomonadati</taxon>
        <taxon>Pseudomonadota</taxon>
        <taxon>Gammaproteobacteria</taxon>
        <taxon>Chromatiales</taxon>
        <taxon>Chromatiaceae</taxon>
        <taxon>Thiobaca</taxon>
    </lineage>
</organism>
<dbReference type="EMBL" id="SMAO01000008">
    <property type="protein sequence ID" value="TCT19509.1"/>
    <property type="molecule type" value="Genomic_DNA"/>
</dbReference>
<dbReference type="AlphaFoldDB" id="A0A4R3MYY0"/>
<keyword evidence="1" id="KW-0812">Transmembrane</keyword>
<feature type="transmembrane region" description="Helical" evidence="1">
    <location>
        <begin position="188"/>
        <end position="205"/>
    </location>
</feature>
<dbReference type="PANTHER" id="PTHR38095:SF1">
    <property type="entry name" value="ANAEROBIC DIMETHYL SULFOXIDE REDUCTASE CHAIN YNFH"/>
    <property type="match status" value="1"/>
</dbReference>
<keyword evidence="3" id="KW-1185">Reference proteome</keyword>
<comment type="caution">
    <text evidence="2">The sequence shown here is derived from an EMBL/GenBank/DDBJ whole genome shotgun (WGS) entry which is preliminary data.</text>
</comment>
<dbReference type="OrthoDB" id="5520897at2"/>
<feature type="transmembrane region" description="Helical" evidence="1">
    <location>
        <begin position="88"/>
        <end position="107"/>
    </location>
</feature>
<proteinExistence type="predicted"/>
<protein>
    <submittedName>
        <fullName evidence="2">DMSO reductase anchor subunit</fullName>
    </submittedName>
</protein>
<keyword evidence="1" id="KW-1133">Transmembrane helix</keyword>
<reference evidence="2 3" key="1">
    <citation type="submission" date="2019-03" db="EMBL/GenBank/DDBJ databases">
        <title>Genomic Encyclopedia of Type Strains, Phase IV (KMG-IV): sequencing the most valuable type-strain genomes for metagenomic binning, comparative biology and taxonomic classification.</title>
        <authorList>
            <person name="Goeker M."/>
        </authorList>
    </citation>
    <scope>NUCLEOTIDE SEQUENCE [LARGE SCALE GENOMIC DNA]</scope>
    <source>
        <strain evidence="2 3">DSM 13587</strain>
    </source>
</reference>
<feature type="transmembrane region" description="Helical" evidence="1">
    <location>
        <begin position="43"/>
        <end position="67"/>
    </location>
</feature>
<dbReference type="GO" id="GO:0019645">
    <property type="term" value="P:anaerobic electron transport chain"/>
    <property type="evidence" value="ECO:0007669"/>
    <property type="project" value="InterPro"/>
</dbReference>
<name>A0A4R3MYY0_9GAMM</name>
<evidence type="ECO:0000313" key="2">
    <source>
        <dbReference type="EMBL" id="TCT19509.1"/>
    </source>
</evidence>
<dbReference type="GO" id="GO:0009390">
    <property type="term" value="C:dimethyl sulfoxide reductase complex"/>
    <property type="evidence" value="ECO:0007669"/>
    <property type="project" value="TreeGrafter"/>
</dbReference>
<accession>A0A4R3MYY0</accession>
<dbReference type="GO" id="GO:0005886">
    <property type="term" value="C:plasma membrane"/>
    <property type="evidence" value="ECO:0007669"/>
    <property type="project" value="TreeGrafter"/>
</dbReference>
<dbReference type="RefSeq" id="WP_132978018.1">
    <property type="nucleotide sequence ID" value="NZ_SMAO01000008.1"/>
</dbReference>